<feature type="region of interest" description="Disordered" evidence="1">
    <location>
        <begin position="16"/>
        <end position="37"/>
    </location>
</feature>
<evidence type="ECO:0000259" key="2">
    <source>
        <dbReference type="Pfam" id="PF00931"/>
    </source>
</evidence>
<dbReference type="Gene3D" id="1.25.40.10">
    <property type="entry name" value="Tetratricopeptide repeat domain"/>
    <property type="match status" value="3"/>
</dbReference>
<dbReference type="PRINTS" id="PR00364">
    <property type="entry name" value="DISEASERSIST"/>
</dbReference>
<proteinExistence type="predicted"/>
<gene>
    <name evidence="3" type="ORF">ETD96_02225</name>
</gene>
<dbReference type="SMART" id="SM00028">
    <property type="entry name" value="TPR"/>
    <property type="match status" value="8"/>
</dbReference>
<dbReference type="SUPFAM" id="SSF48452">
    <property type="entry name" value="TPR-like"/>
    <property type="match status" value="2"/>
</dbReference>
<name>A0A5S4HBL9_9ACTN</name>
<dbReference type="Pfam" id="PF13424">
    <property type="entry name" value="TPR_12"/>
    <property type="match status" value="4"/>
</dbReference>
<keyword evidence="4" id="KW-1185">Reference proteome</keyword>
<evidence type="ECO:0000256" key="1">
    <source>
        <dbReference type="SAM" id="MobiDB-lite"/>
    </source>
</evidence>
<dbReference type="AlphaFoldDB" id="A0A5S4HBL9"/>
<dbReference type="InterPro" id="IPR011990">
    <property type="entry name" value="TPR-like_helical_dom_sf"/>
</dbReference>
<dbReference type="GO" id="GO:0043531">
    <property type="term" value="F:ADP binding"/>
    <property type="evidence" value="ECO:0007669"/>
    <property type="project" value="InterPro"/>
</dbReference>
<dbReference type="PANTHER" id="PTHR47691">
    <property type="entry name" value="REGULATOR-RELATED"/>
    <property type="match status" value="1"/>
</dbReference>
<dbReference type="RefSeq" id="WP_138633182.1">
    <property type="nucleotide sequence ID" value="NZ_VCKZ01000006.1"/>
</dbReference>
<dbReference type="OrthoDB" id="5521887at2"/>
<feature type="domain" description="NB-ARC" evidence="2">
    <location>
        <begin position="56"/>
        <end position="216"/>
    </location>
</feature>
<accession>A0A5S4HBL9</accession>
<evidence type="ECO:0000313" key="3">
    <source>
        <dbReference type="EMBL" id="TMR42141.1"/>
    </source>
</evidence>
<comment type="caution">
    <text evidence="3">The sequence shown here is derived from an EMBL/GenBank/DDBJ whole genome shotgun (WGS) entry which is preliminary data.</text>
</comment>
<dbReference type="Pfam" id="PF00931">
    <property type="entry name" value="NB-ARC"/>
    <property type="match status" value="1"/>
</dbReference>
<protein>
    <submittedName>
        <fullName evidence="3">Tetratricopeptide repeat protein</fullName>
    </submittedName>
</protein>
<dbReference type="InterPro" id="IPR027417">
    <property type="entry name" value="P-loop_NTPase"/>
</dbReference>
<organism evidence="3 4">
    <name type="scientific">Actinomadura geliboluensis</name>
    <dbReference type="NCBI Taxonomy" id="882440"/>
    <lineage>
        <taxon>Bacteria</taxon>
        <taxon>Bacillati</taxon>
        <taxon>Actinomycetota</taxon>
        <taxon>Actinomycetes</taxon>
        <taxon>Streptosporangiales</taxon>
        <taxon>Thermomonosporaceae</taxon>
        <taxon>Actinomadura</taxon>
    </lineage>
</organism>
<reference evidence="3 4" key="1">
    <citation type="submission" date="2019-05" db="EMBL/GenBank/DDBJ databases">
        <title>Draft genome sequence of Actinomadura geliboluensis A8036.</title>
        <authorList>
            <person name="Saricaoglu S."/>
            <person name="Isik K."/>
        </authorList>
    </citation>
    <scope>NUCLEOTIDE SEQUENCE [LARGE SCALE GENOMIC DNA]</scope>
    <source>
        <strain evidence="3 4">A8036</strain>
    </source>
</reference>
<dbReference type="EMBL" id="VCKZ01000006">
    <property type="protein sequence ID" value="TMR42141.1"/>
    <property type="molecule type" value="Genomic_DNA"/>
</dbReference>
<dbReference type="InterPro" id="IPR002182">
    <property type="entry name" value="NB-ARC"/>
</dbReference>
<feature type="non-terminal residue" evidence="3">
    <location>
        <position position="923"/>
    </location>
</feature>
<evidence type="ECO:0000313" key="4">
    <source>
        <dbReference type="Proteomes" id="UP000305238"/>
    </source>
</evidence>
<dbReference type="Gene3D" id="3.40.50.300">
    <property type="entry name" value="P-loop containing nucleotide triphosphate hydrolases"/>
    <property type="match status" value="1"/>
</dbReference>
<dbReference type="InterPro" id="IPR019734">
    <property type="entry name" value="TPR_rpt"/>
</dbReference>
<dbReference type="SUPFAM" id="SSF52540">
    <property type="entry name" value="P-loop containing nucleoside triphosphate hydrolases"/>
    <property type="match status" value="1"/>
</dbReference>
<dbReference type="Proteomes" id="UP000305238">
    <property type="component" value="Unassembled WGS sequence"/>
</dbReference>
<dbReference type="PANTHER" id="PTHR47691:SF3">
    <property type="entry name" value="HTH-TYPE TRANSCRIPTIONAL REGULATOR RV0890C-RELATED"/>
    <property type="match status" value="1"/>
</dbReference>
<sequence length="923" mass="102102">MTTLFGEANAKGDLVSGDKHVHLAPPPEAEGPPRQLPLDVPGFTGRRDVLDRLNALIEPPGQSPVIIALTGMPGIGKTALAVHWAHLVSEHFPDGQLFIDLRGYARRGPVAPREALGQALRTLRVPSSRLPVEEDELAALYRSRLAGKRALIVLDDAASAQQVYPLLPGTSSCVVVVTARRRLTALVARCGARATALDLLSPAEARDLVGEVAGRERTRREPGATAELVRMCARLPLALRVAAANLATRPHQSVADTVDALAEGDRLAKLAAGEDPDEAVEAAFDLSYRGLAPDRRRAFRLLGLVEGPNVAAGAVGALLGTTPEAARRLLDELETAGLVQAIGGGRHHLHELLREYARDRALQEDPPVVRTAAIRRFAMWYLTTAQQAGRFLDRYRRTIRQELTAPPVNPDPAERARHLEWFAAEQQNLTELTRQVARLHWDQLTWELADAVYDFFELRRYCHENLAVHRAGLEAAQRGADPLARFFMHHHISVLYRELGQTQEALLEAAPALQLSVQLQDRYGEAAVLDNMARTHLQLSDYRMALDLGKQALAMRREISDRHAEATTLDTLARGYQGLSEYDRAYECAADALEIRKEIGDLRGEAETLDNMARIYYGWGRIRESQAATEQALRIRREIGDRHGEGETLAFLGYLYMRIGRHLQARAHAEEALKIRRTITDRQGEGHALVYLSTIRRRLGWHEKAVEAGLEALDILQELRDRHGEAEALDSLSRCYRRMGMYTEAREDANRSLAIRREIGDRHGEANTLNALGLIELNAGRLGRARNAAKRSLRLCHTIDDKRGIAGSLDLLSKVYLRMGIAGKALRTAEKCLSLENDLGHSYGKVVTLRNVGEILLRLDRPADALVRVRLARDLAAQIGVQHEEIKALRLLADIHRAAGDPAAATTEAEADALDRQLSHLLG</sequence>